<feature type="binding site" evidence="1">
    <location>
        <position position="89"/>
    </location>
    <ligand>
        <name>Zn(2+)</name>
        <dbReference type="ChEBI" id="CHEBI:29105"/>
    </ligand>
</feature>
<feature type="binding site" evidence="1">
    <location>
        <position position="86"/>
    </location>
    <ligand>
        <name>Zn(2+)</name>
        <dbReference type="ChEBI" id="CHEBI:29105"/>
    </ligand>
</feature>
<dbReference type="GO" id="GO:0045892">
    <property type="term" value="P:negative regulation of DNA-templated transcription"/>
    <property type="evidence" value="ECO:0007669"/>
    <property type="project" value="TreeGrafter"/>
</dbReference>
<dbReference type="EMBL" id="PFEU01000006">
    <property type="protein sequence ID" value="PJE77137.1"/>
    <property type="molecule type" value="Genomic_DNA"/>
</dbReference>
<protein>
    <recommendedName>
        <fullName evidence="5">Transcriptional repressor</fullName>
    </recommendedName>
</protein>
<dbReference type="Proteomes" id="UP000231436">
    <property type="component" value="Unassembled WGS sequence"/>
</dbReference>
<evidence type="ECO:0000313" key="3">
    <source>
        <dbReference type="EMBL" id="PJE77137.1"/>
    </source>
</evidence>
<dbReference type="Pfam" id="PF01475">
    <property type="entry name" value="FUR"/>
    <property type="match status" value="1"/>
</dbReference>
<gene>
    <name evidence="3" type="ORF">COV05_00815</name>
</gene>
<dbReference type="InterPro" id="IPR036388">
    <property type="entry name" value="WH-like_DNA-bd_sf"/>
</dbReference>
<dbReference type="PANTHER" id="PTHR33202">
    <property type="entry name" value="ZINC UPTAKE REGULATION PROTEIN"/>
    <property type="match status" value="1"/>
</dbReference>
<feature type="binding site" evidence="2">
    <location>
        <position position="82"/>
    </location>
    <ligand>
        <name>Fe cation</name>
        <dbReference type="ChEBI" id="CHEBI:24875"/>
    </ligand>
</feature>
<dbReference type="GO" id="GO:0000976">
    <property type="term" value="F:transcription cis-regulatory region binding"/>
    <property type="evidence" value="ECO:0007669"/>
    <property type="project" value="TreeGrafter"/>
</dbReference>
<dbReference type="AlphaFoldDB" id="A0A2M8LI68"/>
<evidence type="ECO:0000256" key="1">
    <source>
        <dbReference type="PIRSR" id="PIRSR602481-1"/>
    </source>
</evidence>
<dbReference type="Gene3D" id="1.10.10.10">
    <property type="entry name" value="Winged helix-like DNA-binding domain superfamily/Winged helix DNA-binding domain"/>
    <property type="match status" value="1"/>
</dbReference>
<evidence type="ECO:0008006" key="5">
    <source>
        <dbReference type="Google" id="ProtNLM"/>
    </source>
</evidence>
<feature type="binding site" evidence="2">
    <location>
        <position position="80"/>
    </location>
    <ligand>
        <name>Fe cation</name>
        <dbReference type="ChEBI" id="CHEBI:24875"/>
    </ligand>
</feature>
<sequence length="117" mass="13246">MSTRNQLHSAGLRHTKDREQILELFESTRTWTAKEIHEALPHLDLSTVYRNLTKLVASGLVSDVHAHDGQSHFERAGVTHHDHRVCDTCDVIECVPCPIPKQETHHLEFIGTCETCA</sequence>
<organism evidence="3 4">
    <name type="scientific">Candidatus Uhrbacteria bacterium CG10_big_fil_rev_8_21_14_0_10_48_16</name>
    <dbReference type="NCBI Taxonomy" id="1975038"/>
    <lineage>
        <taxon>Bacteria</taxon>
        <taxon>Candidatus Uhriibacteriota</taxon>
    </lineage>
</organism>
<dbReference type="InterPro" id="IPR002481">
    <property type="entry name" value="FUR"/>
</dbReference>
<dbReference type="PANTHER" id="PTHR33202:SF7">
    <property type="entry name" value="FERRIC UPTAKE REGULATION PROTEIN"/>
    <property type="match status" value="1"/>
</dbReference>
<comment type="caution">
    <text evidence="3">The sequence shown here is derived from an EMBL/GenBank/DDBJ whole genome shotgun (WGS) entry which is preliminary data.</text>
</comment>
<dbReference type="CDD" id="cd07153">
    <property type="entry name" value="Fur_like"/>
    <property type="match status" value="1"/>
</dbReference>
<keyword evidence="2" id="KW-0408">Iron</keyword>
<dbReference type="GO" id="GO:0008270">
    <property type="term" value="F:zinc ion binding"/>
    <property type="evidence" value="ECO:0007669"/>
    <property type="project" value="TreeGrafter"/>
</dbReference>
<evidence type="ECO:0000256" key="2">
    <source>
        <dbReference type="PIRSR" id="PIRSR602481-2"/>
    </source>
</evidence>
<evidence type="ECO:0000313" key="4">
    <source>
        <dbReference type="Proteomes" id="UP000231436"/>
    </source>
</evidence>
<keyword evidence="1" id="KW-0479">Metal-binding</keyword>
<dbReference type="GO" id="GO:1900376">
    <property type="term" value="P:regulation of secondary metabolite biosynthetic process"/>
    <property type="evidence" value="ECO:0007669"/>
    <property type="project" value="TreeGrafter"/>
</dbReference>
<proteinExistence type="predicted"/>
<dbReference type="InterPro" id="IPR036390">
    <property type="entry name" value="WH_DNA-bd_sf"/>
</dbReference>
<keyword evidence="1" id="KW-0862">Zinc</keyword>
<comment type="cofactor">
    <cofactor evidence="1">
        <name>Zn(2+)</name>
        <dbReference type="ChEBI" id="CHEBI:29105"/>
    </cofactor>
    <text evidence="1">Binds 1 zinc ion per subunit.</text>
</comment>
<dbReference type="SUPFAM" id="SSF46785">
    <property type="entry name" value="Winged helix' DNA-binding domain"/>
    <property type="match status" value="1"/>
</dbReference>
<accession>A0A2M8LI68</accession>
<reference evidence="4" key="1">
    <citation type="submission" date="2017-09" db="EMBL/GenBank/DDBJ databases">
        <title>Depth-based differentiation of microbial function through sediment-hosted aquifers and enrichment of novel symbionts in the deep terrestrial subsurface.</title>
        <authorList>
            <person name="Probst A.J."/>
            <person name="Ladd B."/>
            <person name="Jarett J.K."/>
            <person name="Geller-Mcgrath D.E."/>
            <person name="Sieber C.M.K."/>
            <person name="Emerson J.B."/>
            <person name="Anantharaman K."/>
            <person name="Thomas B.C."/>
            <person name="Malmstrom R."/>
            <person name="Stieglmeier M."/>
            <person name="Klingl A."/>
            <person name="Woyke T."/>
            <person name="Ryan C.M."/>
            <person name="Banfield J.F."/>
        </authorList>
    </citation>
    <scope>NUCLEOTIDE SEQUENCE [LARGE SCALE GENOMIC DNA]</scope>
</reference>
<name>A0A2M8LI68_9BACT</name>
<comment type="cofactor">
    <cofactor evidence="2">
        <name>Mn(2+)</name>
        <dbReference type="ChEBI" id="CHEBI:29035"/>
    </cofactor>
    <cofactor evidence="2">
        <name>Fe(2+)</name>
        <dbReference type="ChEBI" id="CHEBI:29033"/>
    </cofactor>
    <text evidence="2">Binds 1 Mn(2+) or Fe(2+) ion per subunit.</text>
</comment>
<dbReference type="GO" id="GO:0003700">
    <property type="term" value="F:DNA-binding transcription factor activity"/>
    <property type="evidence" value="ECO:0007669"/>
    <property type="project" value="InterPro"/>
</dbReference>